<reference evidence="1 2" key="1">
    <citation type="submission" date="2019-02" db="EMBL/GenBank/DDBJ databases">
        <title>Deep-cultivation of Planctomycetes and their phenomic and genomic characterization uncovers novel biology.</title>
        <authorList>
            <person name="Wiegand S."/>
            <person name="Jogler M."/>
            <person name="Boedeker C."/>
            <person name="Pinto D."/>
            <person name="Vollmers J."/>
            <person name="Rivas-Marin E."/>
            <person name="Kohn T."/>
            <person name="Peeters S.H."/>
            <person name="Heuer A."/>
            <person name="Rast P."/>
            <person name="Oberbeckmann S."/>
            <person name="Bunk B."/>
            <person name="Jeske O."/>
            <person name="Meyerdierks A."/>
            <person name="Storesund J.E."/>
            <person name="Kallscheuer N."/>
            <person name="Luecker S."/>
            <person name="Lage O.M."/>
            <person name="Pohl T."/>
            <person name="Merkel B.J."/>
            <person name="Hornburger P."/>
            <person name="Mueller R.-W."/>
            <person name="Bruemmer F."/>
            <person name="Labrenz M."/>
            <person name="Spormann A.M."/>
            <person name="Op Den Camp H."/>
            <person name="Overmann J."/>
            <person name="Amann R."/>
            <person name="Jetten M.S.M."/>
            <person name="Mascher T."/>
            <person name="Medema M.H."/>
            <person name="Devos D.P."/>
            <person name="Kaster A.-K."/>
            <person name="Ovreas L."/>
            <person name="Rohde M."/>
            <person name="Galperin M.Y."/>
            <person name="Jogler C."/>
        </authorList>
    </citation>
    <scope>NUCLEOTIDE SEQUENCE [LARGE SCALE GENOMIC DNA]</scope>
    <source>
        <strain evidence="1 2">Poly59</strain>
    </source>
</reference>
<dbReference type="AlphaFoldDB" id="A0A5C6FAI4"/>
<comment type="caution">
    <text evidence="1">The sequence shown here is derived from an EMBL/GenBank/DDBJ whole genome shotgun (WGS) entry which is preliminary data.</text>
</comment>
<organism evidence="1 2">
    <name type="scientific">Rubripirellula reticaptiva</name>
    <dbReference type="NCBI Taxonomy" id="2528013"/>
    <lineage>
        <taxon>Bacteria</taxon>
        <taxon>Pseudomonadati</taxon>
        <taxon>Planctomycetota</taxon>
        <taxon>Planctomycetia</taxon>
        <taxon>Pirellulales</taxon>
        <taxon>Pirellulaceae</taxon>
        <taxon>Rubripirellula</taxon>
    </lineage>
</organism>
<accession>A0A5C6FAI4</accession>
<dbReference type="Proteomes" id="UP000317977">
    <property type="component" value="Unassembled WGS sequence"/>
</dbReference>
<evidence type="ECO:0000313" key="1">
    <source>
        <dbReference type="EMBL" id="TWU58388.1"/>
    </source>
</evidence>
<gene>
    <name evidence="1" type="ORF">Poly59_12990</name>
</gene>
<sequence length="82" mass="8868">MRWFPMSTSTQRAATPALSNVPHLTSIEVSSLSDLRVAVKGNVQRIAMKTGHDSLTTNTNLHQIIVTGDGLTIQGRRAIQVA</sequence>
<protein>
    <submittedName>
        <fullName evidence="1">Uncharacterized protein</fullName>
    </submittedName>
</protein>
<evidence type="ECO:0000313" key="2">
    <source>
        <dbReference type="Proteomes" id="UP000317977"/>
    </source>
</evidence>
<name>A0A5C6FAI4_9BACT</name>
<keyword evidence="2" id="KW-1185">Reference proteome</keyword>
<dbReference type="EMBL" id="SJPX01000001">
    <property type="protein sequence ID" value="TWU58388.1"/>
    <property type="molecule type" value="Genomic_DNA"/>
</dbReference>
<proteinExistence type="predicted"/>